<gene>
    <name evidence="5" type="ORF">GS4_14_00080</name>
</gene>
<dbReference type="AlphaFoldDB" id="M0QIA2"/>
<name>M0QIA2_9ACTN</name>
<dbReference type="Proteomes" id="UP000011666">
    <property type="component" value="Unassembled WGS sequence"/>
</dbReference>
<evidence type="ECO:0000256" key="4">
    <source>
        <dbReference type="SAM" id="Phobius"/>
    </source>
</evidence>
<reference evidence="5 6" key="1">
    <citation type="submission" date="2013-01" db="EMBL/GenBank/DDBJ databases">
        <title>Whole genome shotgun sequence of Gordonia soli NBRC 108243.</title>
        <authorList>
            <person name="Isaki-Nakamura S."/>
            <person name="Hosoyama A."/>
            <person name="Tsuchikane K."/>
            <person name="Ando Y."/>
            <person name="Baba S."/>
            <person name="Ohji S."/>
            <person name="Hamada M."/>
            <person name="Tamura T."/>
            <person name="Yamazoe A."/>
            <person name="Yamazaki S."/>
            <person name="Fujita N."/>
        </authorList>
    </citation>
    <scope>NUCLEOTIDE SEQUENCE [LARGE SCALE GENOMIC DNA]</scope>
    <source>
        <strain evidence="5 6">NBRC 108243</strain>
    </source>
</reference>
<feature type="compositionally biased region" description="Basic residues" evidence="3">
    <location>
        <begin position="138"/>
        <end position="147"/>
    </location>
</feature>
<keyword evidence="4" id="KW-1133">Transmembrane helix</keyword>
<accession>M0QIA2</accession>
<proteinExistence type="predicted"/>
<dbReference type="EMBL" id="BANX01000014">
    <property type="protein sequence ID" value="GAC68179.1"/>
    <property type="molecule type" value="Genomic_DNA"/>
</dbReference>
<sequence length="345" mass="36780">MRAGVPTAPNSDGRRVPANDRAGGDRMTRSLTRSDGGTGAVDDDEYSNLELAEAELAAADAEAAAASARADAARARARVARLRQQTSPADEFPAADGSESTQADVDDPVEDAGSSGRGEVLSDDLSTEDSTSTPARTARGKVRRTAALKHSSDPQDPISSVDDRSARRRSRIRGGANRIRSLIRRPSRRGLLITLLGALTVAALVVTGVFLWQHRQADAERARAAEYTAAAERGVTALTSLDFRNADRDVRRVLDQSTGAFRADFQGRSDDFTEVIKQSQVTTQGRVTASALESLNDTGAVALVSATSDVTNAAGAKQEPRMWRLRVTMTDVDGVKKMSKVDFVP</sequence>
<dbReference type="eggNOG" id="ENOG50343EN">
    <property type="taxonomic scope" value="Bacteria"/>
</dbReference>
<evidence type="ECO:0008006" key="7">
    <source>
        <dbReference type="Google" id="ProtNLM"/>
    </source>
</evidence>
<evidence type="ECO:0000256" key="3">
    <source>
        <dbReference type="SAM" id="MobiDB-lite"/>
    </source>
</evidence>
<evidence type="ECO:0000256" key="1">
    <source>
        <dbReference type="ARBA" id="ARBA00004370"/>
    </source>
</evidence>
<comment type="subcellular location">
    <subcellularLocation>
        <location evidence="1">Membrane</location>
    </subcellularLocation>
</comment>
<feature type="compositionally biased region" description="Low complexity" evidence="3">
    <location>
        <begin position="61"/>
        <end position="70"/>
    </location>
</feature>
<feature type="region of interest" description="Disordered" evidence="3">
    <location>
        <begin position="1"/>
        <end position="46"/>
    </location>
</feature>
<feature type="region of interest" description="Disordered" evidence="3">
    <location>
        <begin position="61"/>
        <end position="172"/>
    </location>
</feature>
<feature type="transmembrane region" description="Helical" evidence="4">
    <location>
        <begin position="190"/>
        <end position="212"/>
    </location>
</feature>
<protein>
    <recommendedName>
        <fullName evidence="7">Mce-associated membrane protein</fullName>
    </recommendedName>
</protein>
<keyword evidence="2 4" id="KW-0472">Membrane</keyword>
<dbReference type="PANTHER" id="PTHR37042:SF4">
    <property type="entry name" value="OUTER MEMBRANE PROTEIN RV1973"/>
    <property type="match status" value="1"/>
</dbReference>
<comment type="caution">
    <text evidence="5">The sequence shown here is derived from an EMBL/GenBank/DDBJ whole genome shotgun (WGS) entry which is preliminary data.</text>
</comment>
<dbReference type="PANTHER" id="PTHR37042">
    <property type="entry name" value="OUTER MEMBRANE PROTEIN RV1973"/>
    <property type="match status" value="1"/>
</dbReference>
<feature type="compositionally biased region" description="Basic and acidic residues" evidence="3">
    <location>
        <begin position="12"/>
        <end position="28"/>
    </location>
</feature>
<evidence type="ECO:0000313" key="6">
    <source>
        <dbReference type="Proteomes" id="UP000011666"/>
    </source>
</evidence>
<organism evidence="5 6">
    <name type="scientific">Gordonia soli NBRC 108243</name>
    <dbReference type="NCBI Taxonomy" id="1223545"/>
    <lineage>
        <taxon>Bacteria</taxon>
        <taxon>Bacillati</taxon>
        <taxon>Actinomycetota</taxon>
        <taxon>Actinomycetes</taxon>
        <taxon>Mycobacteriales</taxon>
        <taxon>Gordoniaceae</taxon>
        <taxon>Gordonia</taxon>
    </lineage>
</organism>
<dbReference type="STRING" id="1223545.GS4_14_00080"/>
<keyword evidence="4" id="KW-0812">Transmembrane</keyword>
<evidence type="ECO:0000313" key="5">
    <source>
        <dbReference type="EMBL" id="GAC68179.1"/>
    </source>
</evidence>
<dbReference type="GO" id="GO:0016020">
    <property type="term" value="C:membrane"/>
    <property type="evidence" value="ECO:0007669"/>
    <property type="project" value="UniProtKB-SubCell"/>
</dbReference>
<evidence type="ECO:0000256" key="2">
    <source>
        <dbReference type="ARBA" id="ARBA00023136"/>
    </source>
</evidence>
<keyword evidence="6" id="KW-1185">Reference proteome</keyword>